<feature type="transmembrane region" description="Helical" evidence="1">
    <location>
        <begin position="119"/>
        <end position="139"/>
    </location>
</feature>
<comment type="caution">
    <text evidence="2">The sequence shown here is derived from an EMBL/GenBank/DDBJ whole genome shotgun (WGS) entry which is preliminary data.</text>
</comment>
<accession>E7FVQ0</accession>
<keyword evidence="1" id="KW-0812">Transmembrane</keyword>
<organism evidence="2 3">
    <name type="scientific">Erysipelothrix rhusiopathiae ATCC 19414</name>
    <dbReference type="NCBI Taxonomy" id="525280"/>
    <lineage>
        <taxon>Bacteria</taxon>
        <taxon>Bacillati</taxon>
        <taxon>Bacillota</taxon>
        <taxon>Erysipelotrichia</taxon>
        <taxon>Erysipelotrichales</taxon>
        <taxon>Erysipelotrichaceae</taxon>
        <taxon>Erysipelothrix</taxon>
    </lineage>
</organism>
<dbReference type="Proteomes" id="UP000003028">
    <property type="component" value="Unassembled WGS sequence"/>
</dbReference>
<dbReference type="STRING" id="1648.A2I91_02400"/>
<feature type="transmembrane region" description="Helical" evidence="1">
    <location>
        <begin position="27"/>
        <end position="49"/>
    </location>
</feature>
<evidence type="ECO:0000313" key="3">
    <source>
        <dbReference type="Proteomes" id="UP000003028"/>
    </source>
</evidence>
<evidence type="ECO:0000256" key="1">
    <source>
        <dbReference type="SAM" id="Phobius"/>
    </source>
</evidence>
<name>E7FVQ0_ERYRH</name>
<dbReference type="EMBL" id="ACLK02000002">
    <property type="protein sequence ID" value="EFY08970.1"/>
    <property type="molecule type" value="Genomic_DNA"/>
</dbReference>
<keyword evidence="3" id="KW-1185">Reference proteome</keyword>
<feature type="transmembrane region" description="Helical" evidence="1">
    <location>
        <begin position="298"/>
        <end position="317"/>
    </location>
</feature>
<gene>
    <name evidence="2" type="ORF">HMPREF0357_11077</name>
</gene>
<reference evidence="2" key="1">
    <citation type="submission" date="2011-01" db="EMBL/GenBank/DDBJ databases">
        <authorList>
            <person name="Muzny D."/>
            <person name="Qin X."/>
            <person name="Buhay C."/>
            <person name="Dugan-Rocha S."/>
            <person name="Ding Y."/>
            <person name="Chen G."/>
            <person name="Hawes A."/>
            <person name="Holder M."/>
            <person name="Jhangiani S."/>
            <person name="Johnson A."/>
            <person name="Khan Z."/>
            <person name="Li Z."/>
            <person name="Liu W."/>
            <person name="Liu X."/>
            <person name="Perez L."/>
            <person name="Shen H."/>
            <person name="Wang Q."/>
            <person name="Watt J."/>
            <person name="Xi L."/>
            <person name="Xin Y."/>
            <person name="Zhou J."/>
            <person name="Deng J."/>
            <person name="Jiang H."/>
            <person name="Liu Y."/>
            <person name="Qu J."/>
            <person name="Song X.-Z."/>
            <person name="Zhang L."/>
            <person name="Villasana D."/>
            <person name="Johnson A."/>
            <person name="Liu J."/>
            <person name="Liyanage D."/>
            <person name="Lorensuhewa L."/>
            <person name="Robinson T."/>
            <person name="Song A."/>
            <person name="Song B.-B."/>
            <person name="Dinh H."/>
            <person name="Thornton R."/>
            <person name="Coyle M."/>
            <person name="Francisco L."/>
            <person name="Jackson L."/>
            <person name="Javaid M."/>
            <person name="Korchina V."/>
            <person name="Kovar C."/>
            <person name="Mata R."/>
            <person name="Mathew T."/>
            <person name="Ngo R."/>
            <person name="Nguyen L."/>
            <person name="Nguyen N."/>
            <person name="Okwuonu G."/>
            <person name="Ongeri F."/>
            <person name="Pham C."/>
            <person name="Simmons D."/>
            <person name="Wilczek-Boney K."/>
            <person name="Hale W."/>
            <person name="Jakkamsetti A."/>
            <person name="Pham P."/>
            <person name="Ruth R."/>
            <person name="San Lucas F."/>
            <person name="Warren J."/>
            <person name="Zhang J."/>
            <person name="Zhao Z."/>
            <person name="Zhou C."/>
            <person name="Zhu D."/>
            <person name="Lee S."/>
            <person name="Bess C."/>
            <person name="Blankenburg K."/>
            <person name="Forbes L."/>
            <person name="Fu Q."/>
            <person name="Gubbala S."/>
            <person name="Hirani K."/>
            <person name="Jayaseelan J.C."/>
            <person name="Lara F."/>
            <person name="Munidasa M."/>
            <person name="Palculict T."/>
            <person name="Patil S."/>
            <person name="Pu L.-L."/>
            <person name="Saada N."/>
            <person name="Tang L."/>
            <person name="Weissenberger G."/>
            <person name="Zhu Y."/>
            <person name="Hemphill L."/>
            <person name="Shang Y."/>
            <person name="Youmans B."/>
            <person name="Ayvaz T."/>
            <person name="Ross M."/>
            <person name="Santibanez J."/>
            <person name="Aqrawi P."/>
            <person name="Gross S."/>
            <person name="Joshi V."/>
            <person name="Fowler G."/>
            <person name="Nazareth L."/>
            <person name="Reid J."/>
            <person name="Worley K."/>
            <person name="Petrosino J."/>
            <person name="Highlander S."/>
            <person name="Gibbs R."/>
        </authorList>
    </citation>
    <scope>NUCLEOTIDE SEQUENCE [LARGE SCALE GENOMIC DNA]</scope>
    <source>
        <strain evidence="2">ATCC 19414</strain>
    </source>
</reference>
<evidence type="ECO:0000313" key="2">
    <source>
        <dbReference type="EMBL" id="EFY08970.1"/>
    </source>
</evidence>
<dbReference type="AlphaFoldDB" id="E7FVQ0"/>
<sequence>MFKVLKTVIIEDEEGNSMKIFKRFQMLLGFIVFLAGAILALGACFYFLAPGKLEISIQMHGLGLMLMILGFMISGELTKLGQKYEICMCIPGQILLALASLSVIMWILSYSVLRVFDLYYIYMGLIIVWSIGLGILNWWRWPGKCVRPKRPVKQQTHFTEEQAFRNALESQSYQTMCQISKILDIQRQVENQAKLVKPIRIDTCIQNVYSHSLNFDTYENFLKGLDVRYLITLTQWILDPSDWNRLNKEIENDRYNFNGPKSMFDNRFLEIHRLSDYLLNESIELPGGTSDFFRTTRVNTVFVTIASAIAISKLLFFERIAMTLDARHPLYKILSEACFKTDSVVGVYHETHEIYALDPLPGIRVQFEYRYLVNDFYHSKYDQDGRSIFNDVVVDPEKSLHDNICIWLEYYAKNPECAHESITRPIVHACIRRGSLITMTKTKDIIWILRQLENYEAYFKDYQLKYADSFQAYEEEKERDQSLDLACAHIKTDLQFYQYTKDLLSKFCYTVLGRDQEVNPSEMVLYRADGFTYYVRILYMKSCVDQQSVMEGLTSPYYDRADAHVILSNADYTEEARSLAESKQIQLLNGKDLGMIKHYATRKKRIHDLDIIKRLGDLETV</sequence>
<feature type="transmembrane region" description="Helical" evidence="1">
    <location>
        <begin position="55"/>
        <end position="73"/>
    </location>
</feature>
<keyword evidence="1" id="KW-1133">Transmembrane helix</keyword>
<protein>
    <submittedName>
        <fullName evidence="2">Uncharacterized protein</fullName>
    </submittedName>
</protein>
<keyword evidence="1" id="KW-0472">Membrane</keyword>
<proteinExistence type="predicted"/>
<feature type="transmembrane region" description="Helical" evidence="1">
    <location>
        <begin position="94"/>
        <end position="113"/>
    </location>
</feature>